<evidence type="ECO:0000259" key="2">
    <source>
        <dbReference type="Pfam" id="PF01321"/>
    </source>
</evidence>
<dbReference type="InterPro" id="IPR000587">
    <property type="entry name" value="Creatinase_N"/>
</dbReference>
<evidence type="ECO:0000313" key="4">
    <source>
        <dbReference type="Proteomes" id="UP001237448"/>
    </source>
</evidence>
<keyword evidence="3" id="KW-0378">Hydrolase</keyword>
<dbReference type="RefSeq" id="WP_307423500.1">
    <property type="nucleotide sequence ID" value="NZ_JAUSVK010000001.1"/>
</dbReference>
<feature type="domain" description="Peptidase M24" evidence="1">
    <location>
        <begin position="163"/>
        <end position="356"/>
    </location>
</feature>
<organism evidence="3 4">
    <name type="scientific">Labrys monachus</name>
    <dbReference type="NCBI Taxonomy" id="217067"/>
    <lineage>
        <taxon>Bacteria</taxon>
        <taxon>Pseudomonadati</taxon>
        <taxon>Pseudomonadota</taxon>
        <taxon>Alphaproteobacteria</taxon>
        <taxon>Hyphomicrobiales</taxon>
        <taxon>Xanthobacteraceae</taxon>
        <taxon>Labrys</taxon>
    </lineage>
</organism>
<dbReference type="GO" id="GO:0004177">
    <property type="term" value="F:aminopeptidase activity"/>
    <property type="evidence" value="ECO:0007669"/>
    <property type="project" value="UniProtKB-KW"/>
</dbReference>
<protein>
    <submittedName>
        <fullName evidence="3">Xaa-Pro aminopeptidase</fullName>
    </submittedName>
</protein>
<reference evidence="3 4" key="1">
    <citation type="submission" date="2023-07" db="EMBL/GenBank/DDBJ databases">
        <title>Genomic Encyclopedia of Type Strains, Phase IV (KMG-IV): sequencing the most valuable type-strain genomes for metagenomic binning, comparative biology and taxonomic classification.</title>
        <authorList>
            <person name="Goeker M."/>
        </authorList>
    </citation>
    <scope>NUCLEOTIDE SEQUENCE [LARGE SCALE GENOMIC DNA]</scope>
    <source>
        <strain evidence="3 4">DSM 5896</strain>
    </source>
</reference>
<dbReference type="Gene3D" id="3.90.230.10">
    <property type="entry name" value="Creatinase/methionine aminopeptidase superfamily"/>
    <property type="match status" value="1"/>
</dbReference>
<dbReference type="Pfam" id="PF01321">
    <property type="entry name" value="Creatinase_N"/>
    <property type="match status" value="1"/>
</dbReference>
<gene>
    <name evidence="3" type="ORF">J3R73_001133</name>
</gene>
<dbReference type="SUPFAM" id="SSF55920">
    <property type="entry name" value="Creatinase/aminopeptidase"/>
    <property type="match status" value="1"/>
</dbReference>
<dbReference type="Pfam" id="PF00557">
    <property type="entry name" value="Peptidase_M24"/>
    <property type="match status" value="1"/>
</dbReference>
<dbReference type="PANTHER" id="PTHR46112">
    <property type="entry name" value="AMINOPEPTIDASE"/>
    <property type="match status" value="1"/>
</dbReference>
<keyword evidence="3" id="KW-0645">Protease</keyword>
<dbReference type="InterPro" id="IPR029149">
    <property type="entry name" value="Creatin/AminoP/Spt16_N"/>
</dbReference>
<dbReference type="InterPro" id="IPR000994">
    <property type="entry name" value="Pept_M24"/>
</dbReference>
<name>A0ABU0F9Y0_9HYPH</name>
<dbReference type="Gene3D" id="3.40.350.10">
    <property type="entry name" value="Creatinase/prolidase N-terminal domain"/>
    <property type="match status" value="1"/>
</dbReference>
<sequence>MKTSFNELVNSRRLNDRMDALGLDALVARSGANFTYLAGFAYPGTLARHVDLPDSPRAVFLLWPRHGEPRIIVNTIAEGLARRDSWVETFDLYEGYVERPVERLCTAIEDAGLSGAVVGFERNYISAADADVLAARLPRMRMRDSTAMMEDVRAVKMPGEIALLRQGADILDDAFLEVFPTARPGMRERDLHAALVAACLARGCEFVHGILNSSRNTVSYAGESDFAFEAGDAIRTDYVAYRKGYPGHQSRCAVIGQPTAEQRRDYRTIRDIYLASLDMCRPGVASGDIYRQIVERFEAAGLTYASMLAGHSVGCWWHQQEPVISRGNSRRLESGMVIAMEPHINHWHIQDMILVTGDGPELLSGKFPTDEIFACG</sequence>
<feature type="domain" description="Creatinase N-terminal" evidence="2">
    <location>
        <begin position="13"/>
        <end position="155"/>
    </location>
</feature>
<dbReference type="Proteomes" id="UP001237448">
    <property type="component" value="Unassembled WGS sequence"/>
</dbReference>
<dbReference type="EMBL" id="JAUSVK010000001">
    <property type="protein sequence ID" value="MDQ0391341.1"/>
    <property type="molecule type" value="Genomic_DNA"/>
</dbReference>
<evidence type="ECO:0000313" key="3">
    <source>
        <dbReference type="EMBL" id="MDQ0391341.1"/>
    </source>
</evidence>
<dbReference type="CDD" id="cd01066">
    <property type="entry name" value="APP_MetAP"/>
    <property type="match status" value="1"/>
</dbReference>
<proteinExistence type="predicted"/>
<keyword evidence="3" id="KW-0031">Aminopeptidase</keyword>
<dbReference type="InterPro" id="IPR050659">
    <property type="entry name" value="Peptidase_M24B"/>
</dbReference>
<dbReference type="PANTHER" id="PTHR46112:SF3">
    <property type="entry name" value="AMINOPEPTIDASE YPDF"/>
    <property type="match status" value="1"/>
</dbReference>
<accession>A0ABU0F9Y0</accession>
<dbReference type="SUPFAM" id="SSF53092">
    <property type="entry name" value="Creatinase/prolidase N-terminal domain"/>
    <property type="match status" value="1"/>
</dbReference>
<dbReference type="InterPro" id="IPR036005">
    <property type="entry name" value="Creatinase/aminopeptidase-like"/>
</dbReference>
<comment type="caution">
    <text evidence="3">The sequence shown here is derived from an EMBL/GenBank/DDBJ whole genome shotgun (WGS) entry which is preliminary data.</text>
</comment>
<keyword evidence="4" id="KW-1185">Reference proteome</keyword>
<evidence type="ECO:0000259" key="1">
    <source>
        <dbReference type="Pfam" id="PF00557"/>
    </source>
</evidence>